<comment type="caution">
    <text evidence="5">The sequence shown here is derived from an EMBL/GenBank/DDBJ whole genome shotgun (WGS) entry which is preliminary data.</text>
</comment>
<dbReference type="Pfam" id="PF05724">
    <property type="entry name" value="TPMT"/>
    <property type="match status" value="2"/>
</dbReference>
<dbReference type="EMBL" id="JANBTW010000002">
    <property type="protein sequence ID" value="KAJ2680939.1"/>
    <property type="molecule type" value="Genomic_DNA"/>
</dbReference>
<dbReference type="GO" id="GO:0032259">
    <property type="term" value="P:methylation"/>
    <property type="evidence" value="ECO:0007669"/>
    <property type="project" value="UniProtKB-KW"/>
</dbReference>
<reference evidence="5" key="1">
    <citation type="submission" date="2022-07" db="EMBL/GenBank/DDBJ databases">
        <title>Phylogenomic reconstructions and comparative analyses of Kickxellomycotina fungi.</title>
        <authorList>
            <person name="Reynolds N.K."/>
            <person name="Stajich J.E."/>
            <person name="Barry K."/>
            <person name="Grigoriev I.V."/>
            <person name="Crous P."/>
            <person name="Smith M.E."/>
        </authorList>
    </citation>
    <scope>NUCLEOTIDE SEQUENCE</scope>
    <source>
        <strain evidence="5">NRRL 3115</strain>
    </source>
</reference>
<evidence type="ECO:0000313" key="6">
    <source>
        <dbReference type="Proteomes" id="UP001151518"/>
    </source>
</evidence>
<keyword evidence="2" id="KW-0489">Methyltransferase</keyword>
<proteinExistence type="predicted"/>
<evidence type="ECO:0000256" key="1">
    <source>
        <dbReference type="ARBA" id="ARBA00022553"/>
    </source>
</evidence>
<dbReference type="OrthoDB" id="276151at2759"/>
<dbReference type="GO" id="GO:0008757">
    <property type="term" value="F:S-adenosylmethionine-dependent methyltransferase activity"/>
    <property type="evidence" value="ECO:0007669"/>
    <property type="project" value="InterPro"/>
</dbReference>
<dbReference type="PANTHER" id="PTHR32183">
    <property type="match status" value="1"/>
</dbReference>
<dbReference type="AlphaFoldDB" id="A0A9W8GD23"/>
<dbReference type="Gene3D" id="3.40.50.150">
    <property type="entry name" value="Vaccinia Virus protein VP39"/>
    <property type="match status" value="2"/>
</dbReference>
<dbReference type="SUPFAM" id="SSF53335">
    <property type="entry name" value="S-adenosyl-L-methionine-dependent methyltransferases"/>
    <property type="match status" value="2"/>
</dbReference>
<keyword evidence="3" id="KW-0808">Transferase</keyword>
<keyword evidence="4" id="KW-0949">S-adenosyl-L-methionine</keyword>
<organism evidence="5 6">
    <name type="scientific">Coemansia spiralis</name>
    <dbReference type="NCBI Taxonomy" id="417178"/>
    <lineage>
        <taxon>Eukaryota</taxon>
        <taxon>Fungi</taxon>
        <taxon>Fungi incertae sedis</taxon>
        <taxon>Zoopagomycota</taxon>
        <taxon>Kickxellomycotina</taxon>
        <taxon>Kickxellomycetes</taxon>
        <taxon>Kickxellales</taxon>
        <taxon>Kickxellaceae</taxon>
        <taxon>Coemansia</taxon>
    </lineage>
</organism>
<evidence type="ECO:0000256" key="2">
    <source>
        <dbReference type="ARBA" id="ARBA00022603"/>
    </source>
</evidence>
<dbReference type="PROSITE" id="PS51585">
    <property type="entry name" value="SAM_MT_TPMT"/>
    <property type="match status" value="2"/>
</dbReference>
<accession>A0A9W8GD23</accession>
<dbReference type="CDD" id="cd02440">
    <property type="entry name" value="AdoMet_MTases"/>
    <property type="match status" value="1"/>
</dbReference>
<evidence type="ECO:0000256" key="3">
    <source>
        <dbReference type="ARBA" id="ARBA00022679"/>
    </source>
</evidence>
<dbReference type="InterPro" id="IPR029063">
    <property type="entry name" value="SAM-dependent_MTases_sf"/>
</dbReference>
<dbReference type="PANTHER" id="PTHR32183:SF11">
    <property type="entry name" value="THIOL METHYLTRANSFERASE 2-RELATED"/>
    <property type="match status" value="1"/>
</dbReference>
<protein>
    <recommendedName>
        <fullName evidence="7">Thiol methyltransferase 1</fullName>
    </recommendedName>
</protein>
<evidence type="ECO:0000256" key="4">
    <source>
        <dbReference type="ARBA" id="ARBA00022691"/>
    </source>
</evidence>
<evidence type="ECO:0008006" key="7">
    <source>
        <dbReference type="Google" id="ProtNLM"/>
    </source>
</evidence>
<dbReference type="Proteomes" id="UP001151518">
    <property type="component" value="Unassembled WGS sequence"/>
</dbReference>
<sequence length="451" mass="50502">MAISVENLPSTTTTAATTTAKVSVPASLTSSTSSTAASSRRESTEGCNDHKHEWTEYWENSAMKHCRSGPAVALQELLEDLRWLLPKGRCLVAGCGDGQDAVYLAKRGVTCVAIDFCEPAIAKAQKLLLESSDTVPAGKLTFSVQDFFTLIPPVRFTMAYECGLFSAIHPLQRQRWAETYARLIVPQGTLILLLCPLIHRSLAPPYQVTMAECERHLKRYFVLVRVDPNCKCLEGQEGNEIISDTVAPDEYNKIWFNCWSENRTKWDAGDISPALRELIEEKQWELPKGRGIVPGCGRGYDAMYLASPSLHMVGADISPIAVDTANKLRDVTSIPSSLVEFKVIDFFNFEIAEKFQVAYDYTFFCALHPSMRASWGTRYGEIMAPGSHLIVLMFPLWKAEQDRDIGPPFLVSKDDYHKVLDDNFALIHIDPKCKTHSSRAGQEIITVWRRK</sequence>
<name>A0A9W8GD23_9FUNG</name>
<evidence type="ECO:0000313" key="5">
    <source>
        <dbReference type="EMBL" id="KAJ2680939.1"/>
    </source>
</evidence>
<gene>
    <name evidence="5" type="ORF">GGI25_000243</name>
</gene>
<keyword evidence="1" id="KW-0597">Phosphoprotein</keyword>
<dbReference type="InterPro" id="IPR008854">
    <property type="entry name" value="TPMT"/>
</dbReference>